<dbReference type="OrthoDB" id="10375092at2759"/>
<comment type="caution">
    <text evidence="1">The sequence shown here is derived from an EMBL/GenBank/DDBJ whole genome shotgun (WGS) entry which is preliminary data.</text>
</comment>
<evidence type="ECO:0000313" key="2">
    <source>
        <dbReference type="Proteomes" id="UP000269221"/>
    </source>
</evidence>
<gene>
    <name evidence="1" type="ORF">DUI87_29313</name>
</gene>
<sequence>MACMQKMRKESGVCGQSPRQARASSAVAEISAACSLSAHTIWRPGEEEEDGKGQKQIVALANKTSRPSCSPGGILEVWHFLPWNRTSLSLTGFLVVGVMGIHMTHLDKGVRKDEHEDKEIVSSLWNVY</sequence>
<accession>A0A3M0J1A8</accession>
<dbReference type="Proteomes" id="UP000269221">
    <property type="component" value="Unassembled WGS sequence"/>
</dbReference>
<organism evidence="1 2">
    <name type="scientific">Hirundo rustica rustica</name>
    <dbReference type="NCBI Taxonomy" id="333673"/>
    <lineage>
        <taxon>Eukaryota</taxon>
        <taxon>Metazoa</taxon>
        <taxon>Chordata</taxon>
        <taxon>Craniata</taxon>
        <taxon>Vertebrata</taxon>
        <taxon>Euteleostomi</taxon>
        <taxon>Archelosauria</taxon>
        <taxon>Archosauria</taxon>
        <taxon>Dinosauria</taxon>
        <taxon>Saurischia</taxon>
        <taxon>Theropoda</taxon>
        <taxon>Coelurosauria</taxon>
        <taxon>Aves</taxon>
        <taxon>Neognathae</taxon>
        <taxon>Neoaves</taxon>
        <taxon>Telluraves</taxon>
        <taxon>Australaves</taxon>
        <taxon>Passeriformes</taxon>
        <taxon>Sylvioidea</taxon>
        <taxon>Hirundinidae</taxon>
        <taxon>Hirundo</taxon>
    </lineage>
</organism>
<protein>
    <submittedName>
        <fullName evidence="1">Uncharacterized protein</fullName>
    </submittedName>
</protein>
<reference evidence="1 2" key="1">
    <citation type="submission" date="2018-07" db="EMBL/GenBank/DDBJ databases">
        <title>A high quality draft genome assembly of the barn swallow (H. rustica rustica).</title>
        <authorList>
            <person name="Formenti G."/>
            <person name="Chiara M."/>
            <person name="Poveda L."/>
            <person name="Francoijs K.-J."/>
            <person name="Bonisoli-Alquati A."/>
            <person name="Canova L."/>
            <person name="Gianfranceschi L."/>
            <person name="Horner D.S."/>
            <person name="Saino N."/>
        </authorList>
    </citation>
    <scope>NUCLEOTIDE SEQUENCE [LARGE SCALE GENOMIC DNA]</scope>
    <source>
        <strain evidence="1">Chelidonia</strain>
        <tissue evidence="1">Blood</tissue>
    </source>
</reference>
<proteinExistence type="predicted"/>
<name>A0A3M0J1A8_HIRRU</name>
<keyword evidence="2" id="KW-1185">Reference proteome</keyword>
<dbReference type="EMBL" id="QRBI01000197">
    <property type="protein sequence ID" value="RMB94502.1"/>
    <property type="molecule type" value="Genomic_DNA"/>
</dbReference>
<dbReference type="AlphaFoldDB" id="A0A3M0J1A8"/>
<evidence type="ECO:0000313" key="1">
    <source>
        <dbReference type="EMBL" id="RMB94502.1"/>
    </source>
</evidence>